<organism evidence="1 2">
    <name type="scientific">Acidisarcina polymorpha</name>
    <dbReference type="NCBI Taxonomy" id="2211140"/>
    <lineage>
        <taxon>Bacteria</taxon>
        <taxon>Pseudomonadati</taxon>
        <taxon>Acidobacteriota</taxon>
        <taxon>Terriglobia</taxon>
        <taxon>Terriglobales</taxon>
        <taxon>Acidobacteriaceae</taxon>
        <taxon>Acidisarcina</taxon>
    </lineage>
</organism>
<gene>
    <name evidence="1" type="ORF">ACPOL_3637</name>
</gene>
<dbReference type="AlphaFoldDB" id="A0A2Z5G1L3"/>
<evidence type="ECO:0000313" key="2">
    <source>
        <dbReference type="Proteomes" id="UP000253606"/>
    </source>
</evidence>
<sequence length="41" mass="4875">MADRASRRMRKARHMRTLCCILKLNLMLRQESIHEASVNFS</sequence>
<proteinExistence type="predicted"/>
<keyword evidence="2" id="KW-1185">Reference proteome</keyword>
<reference evidence="1 2" key="1">
    <citation type="journal article" date="2018" name="Front. Microbiol.">
        <title>Hydrolytic Capabilities as a Key to Environmental Success: Chitinolytic and Cellulolytic Acidobacteria From Acidic Sub-arctic Soils and Boreal Peatlands.</title>
        <authorList>
            <person name="Belova S.E."/>
            <person name="Ravin N.V."/>
            <person name="Pankratov T.A."/>
            <person name="Rakitin A.L."/>
            <person name="Ivanova A.A."/>
            <person name="Beletsky A.V."/>
            <person name="Mardanov A.V."/>
            <person name="Sinninghe Damste J.S."/>
            <person name="Dedysh S.N."/>
        </authorList>
    </citation>
    <scope>NUCLEOTIDE SEQUENCE [LARGE SCALE GENOMIC DNA]</scope>
    <source>
        <strain evidence="1 2">SBC82</strain>
    </source>
</reference>
<accession>A0A2Z5G1L3</accession>
<dbReference type="EMBL" id="CP030840">
    <property type="protein sequence ID" value="AXC12920.1"/>
    <property type="molecule type" value="Genomic_DNA"/>
</dbReference>
<dbReference type="Proteomes" id="UP000253606">
    <property type="component" value="Chromosome"/>
</dbReference>
<name>A0A2Z5G1L3_9BACT</name>
<evidence type="ECO:0000313" key="1">
    <source>
        <dbReference type="EMBL" id="AXC12920.1"/>
    </source>
</evidence>
<protein>
    <submittedName>
        <fullName evidence="1">Uncharacterized protein</fullName>
    </submittedName>
</protein>
<dbReference type="KEGG" id="abas:ACPOL_3637"/>